<accession>A0A6N7IYI1</accession>
<evidence type="ECO:0000256" key="1">
    <source>
        <dbReference type="ARBA" id="ARBA00008766"/>
    </source>
</evidence>
<dbReference type="Gene3D" id="3.90.230.10">
    <property type="entry name" value="Creatinase/methionine aminopeptidase superfamily"/>
    <property type="match status" value="1"/>
</dbReference>
<dbReference type="PANTHER" id="PTHR43763:SF6">
    <property type="entry name" value="XAA-PRO AMINOPEPTIDASE 1"/>
    <property type="match status" value="1"/>
</dbReference>
<gene>
    <name evidence="7" type="ORF">FRC54_02180</name>
</gene>
<dbReference type="GO" id="GO:0005737">
    <property type="term" value="C:cytoplasm"/>
    <property type="evidence" value="ECO:0007669"/>
    <property type="project" value="UniProtKB-ARBA"/>
</dbReference>
<keyword evidence="2" id="KW-0479">Metal-binding</keyword>
<dbReference type="Pfam" id="PF00557">
    <property type="entry name" value="Peptidase_M24"/>
    <property type="match status" value="1"/>
</dbReference>
<dbReference type="SUPFAM" id="SSF55920">
    <property type="entry name" value="Creatinase/aminopeptidase"/>
    <property type="match status" value="1"/>
</dbReference>
<evidence type="ECO:0000313" key="7">
    <source>
        <dbReference type="EMBL" id="MQN00788.1"/>
    </source>
</evidence>
<dbReference type="InterPro" id="IPR036005">
    <property type="entry name" value="Creatinase/aminopeptidase-like"/>
</dbReference>
<dbReference type="SUPFAM" id="SSF53092">
    <property type="entry name" value="Creatinase/prolidase N-terminal domain"/>
    <property type="match status" value="2"/>
</dbReference>
<sequence>MTGKNLKRLRLEMEKEGVDIYVMTLADYHMSEYVGDFFKEIEYISGFTGTNATLIVTGDEAGLWTDGRYFIQAREQMDGSGVRLYEIGTEGVPTADEFIESHLSDGKVLAFDGRLFPYSWYEKIDKVVDSYNADIRTDINLLDAFFKERKPMPAEPVYILEDKYSGKSVQQKIDDVRKVMREKGAEAHLLTSLYDIAWLLNIRGNDIPSVPVFMSYLYLTQDACLLYAQEQSFDVKTHEYLNDNGIRLLPYDSIYTDLRRINEKSVLIDPTVVNSELVNELPSSVTLIRTDYNPTTEMKAIKNSVEIKNTEDAHIDDGVAVTRFIYWLKHNVGKEKITEMSAADKLLEFRKMAHDFIEVSFDTISAYKANAALMHYEPGHDHEVELAPEGMLLVDSGGTYYRGTTDITRTIALGPVTEKEKKAYTETLRSHLRLMKAKFPKGACGANLDILSRGPMWDLGLDYRCGTGHGVGHILNVHEGPNVFAWNLHRSGANYPIVPGMVTTDEPGLYFEGEFGIRIESELLCVEDEKTEYGQFYSFKDLTYCPIDLEPVIPEMLTQYEREALNAYHADVYETIAPRLPKEEAAWLKEATRAI</sequence>
<dbReference type="Proteomes" id="UP000460257">
    <property type="component" value="Unassembled WGS sequence"/>
</dbReference>
<dbReference type="InterPro" id="IPR000994">
    <property type="entry name" value="Pept_M24"/>
</dbReference>
<name>A0A6N7IYI1_9FIRM</name>
<evidence type="ECO:0000259" key="4">
    <source>
        <dbReference type="Pfam" id="PF00557"/>
    </source>
</evidence>
<evidence type="ECO:0000259" key="6">
    <source>
        <dbReference type="Pfam" id="PF16188"/>
    </source>
</evidence>
<dbReference type="InterPro" id="IPR032416">
    <property type="entry name" value="Peptidase_M24_C"/>
</dbReference>
<feature type="domain" description="Peptidase M24" evidence="4">
    <location>
        <begin position="313"/>
        <end position="525"/>
    </location>
</feature>
<evidence type="ECO:0000256" key="2">
    <source>
        <dbReference type="ARBA" id="ARBA00022723"/>
    </source>
</evidence>
<keyword evidence="3" id="KW-0378">Hydrolase</keyword>
<dbReference type="CDD" id="cd01085">
    <property type="entry name" value="APP"/>
    <property type="match status" value="1"/>
</dbReference>
<dbReference type="AlphaFoldDB" id="A0A6N7IYI1"/>
<reference evidence="7" key="1">
    <citation type="journal article" date="2020" name="Appl. Environ. Microbiol.">
        <title>Medium-Chain Fatty Acid Synthesis by 'Candidatus Weimeria bifida' gen. nov., sp. nov., and 'Candidatus Pseudoramibacter fermentans' sp. nov.</title>
        <authorList>
            <person name="Scarborough M.J."/>
            <person name="Myers K.S."/>
            <person name="Donohue T.J."/>
            <person name="Noguera D.R."/>
        </authorList>
    </citation>
    <scope>NUCLEOTIDE SEQUENCE</scope>
    <source>
        <strain evidence="7">LCO1.1</strain>
    </source>
</reference>
<comment type="similarity">
    <text evidence="1">Belongs to the peptidase M24B family.</text>
</comment>
<organism evidence="7 8">
    <name type="scientific">Candidatus Weimeria bifida</name>
    <dbReference type="NCBI Taxonomy" id="2599074"/>
    <lineage>
        <taxon>Bacteria</taxon>
        <taxon>Bacillati</taxon>
        <taxon>Bacillota</taxon>
        <taxon>Clostridia</taxon>
        <taxon>Lachnospirales</taxon>
        <taxon>Lachnospiraceae</taxon>
        <taxon>Candidatus Weimeria</taxon>
    </lineage>
</organism>
<comment type="caution">
    <text evidence="7">The sequence shown here is derived from an EMBL/GenBank/DDBJ whole genome shotgun (WGS) entry which is preliminary data.</text>
</comment>
<dbReference type="Pfam" id="PF16189">
    <property type="entry name" value="Creatinase_N_2"/>
    <property type="match status" value="1"/>
</dbReference>
<dbReference type="EMBL" id="VOGC01000002">
    <property type="protein sequence ID" value="MQN00788.1"/>
    <property type="molecule type" value="Genomic_DNA"/>
</dbReference>
<keyword evidence="7" id="KW-0645">Protease</keyword>
<feature type="domain" description="Creatinase N-terminal" evidence="5">
    <location>
        <begin position="6"/>
        <end position="130"/>
    </location>
</feature>
<dbReference type="InterPro" id="IPR050422">
    <property type="entry name" value="X-Pro_aminopeptidase_P"/>
</dbReference>
<evidence type="ECO:0000313" key="8">
    <source>
        <dbReference type="Proteomes" id="UP000460257"/>
    </source>
</evidence>
<evidence type="ECO:0000256" key="3">
    <source>
        <dbReference type="ARBA" id="ARBA00022801"/>
    </source>
</evidence>
<evidence type="ECO:0000259" key="5">
    <source>
        <dbReference type="Pfam" id="PF01321"/>
    </source>
</evidence>
<dbReference type="InterPro" id="IPR029149">
    <property type="entry name" value="Creatin/AminoP/Spt16_N"/>
</dbReference>
<proteinExistence type="inferred from homology"/>
<dbReference type="FunFam" id="3.90.230.10:FF:000009">
    <property type="entry name" value="xaa-Pro aminopeptidase 2"/>
    <property type="match status" value="1"/>
</dbReference>
<dbReference type="Gene3D" id="3.40.350.10">
    <property type="entry name" value="Creatinase/prolidase N-terminal domain"/>
    <property type="match status" value="2"/>
</dbReference>
<dbReference type="InterPro" id="IPR000587">
    <property type="entry name" value="Creatinase_N"/>
</dbReference>
<feature type="domain" description="Peptidase M24 C-terminal" evidence="6">
    <location>
        <begin position="535"/>
        <end position="595"/>
    </location>
</feature>
<dbReference type="GO" id="GO:0046872">
    <property type="term" value="F:metal ion binding"/>
    <property type="evidence" value="ECO:0007669"/>
    <property type="project" value="UniProtKB-KW"/>
</dbReference>
<dbReference type="GO" id="GO:0070006">
    <property type="term" value="F:metalloaminopeptidase activity"/>
    <property type="evidence" value="ECO:0007669"/>
    <property type="project" value="InterPro"/>
</dbReference>
<dbReference type="Pfam" id="PF16188">
    <property type="entry name" value="Peptidase_M24_C"/>
    <property type="match status" value="1"/>
</dbReference>
<dbReference type="InterPro" id="IPR033740">
    <property type="entry name" value="Pept_M24B"/>
</dbReference>
<dbReference type="Pfam" id="PF01321">
    <property type="entry name" value="Creatinase_N"/>
    <property type="match status" value="1"/>
</dbReference>
<keyword evidence="8" id="KW-1185">Reference proteome</keyword>
<keyword evidence="7" id="KW-0031">Aminopeptidase</keyword>
<dbReference type="PANTHER" id="PTHR43763">
    <property type="entry name" value="XAA-PRO AMINOPEPTIDASE 1"/>
    <property type="match status" value="1"/>
</dbReference>
<protein>
    <submittedName>
        <fullName evidence="7">Aminopeptidase P family protein</fullName>
    </submittedName>
</protein>